<keyword evidence="3" id="KW-1185">Reference proteome</keyword>
<accession>A0ABR3A9M4</accession>
<evidence type="ECO:0000256" key="1">
    <source>
        <dbReference type="SAM" id="MobiDB-lite"/>
    </source>
</evidence>
<dbReference type="EMBL" id="JBBXMP010000008">
    <property type="protein sequence ID" value="KAL0070087.1"/>
    <property type="molecule type" value="Genomic_DNA"/>
</dbReference>
<comment type="caution">
    <text evidence="2">The sequence shown here is derived from an EMBL/GenBank/DDBJ whole genome shotgun (WGS) entry which is preliminary data.</text>
</comment>
<reference evidence="2 3" key="1">
    <citation type="submission" date="2024-05" db="EMBL/GenBank/DDBJ databases">
        <title>A draft genome resource for the thread blight pathogen Marasmius tenuissimus strain MS-2.</title>
        <authorList>
            <person name="Yulfo-Soto G.E."/>
            <person name="Baruah I.K."/>
            <person name="Amoako-Attah I."/>
            <person name="Bukari Y."/>
            <person name="Meinhardt L.W."/>
            <person name="Bailey B.A."/>
            <person name="Cohen S.P."/>
        </authorList>
    </citation>
    <scope>NUCLEOTIDE SEQUENCE [LARGE SCALE GENOMIC DNA]</scope>
    <source>
        <strain evidence="2 3">MS-2</strain>
    </source>
</reference>
<sequence length="1072" mass="119151">MDLGTEYATRLMIIKGQFDFVSIAVYGTVVTDTQPALNNLEQVPTISNPQPDPVPLSRLLDVANAKDPTELAQQLLSLVPDPPSLPLASRLVLCMKPDTDDWEDPSFPHIYADIERELDSEDLVLEDAVDCLSRPIPEETSREVIGKFWQAVASSIQPQNSTRQSSLIAQLFKMTSSQHPSLALELCLQIDPQVVFDQNSLDSDSLLDLLDAAANADIARHLNSPSFLDVLQEIQDNSSHDLSARKAARRLASRITSWDTFEDSLTNTQADFDVAVAMIKDIGSEEQSLGIWLASMTLHDDLVTKLSDNPANLQRYPKLFGRGASSSVSHDDFIALVRGYVGIASVFAVWSWADSLGNDMCRERILAVLHLWQGVDGYHELVNFFLLLRQFSLRLKWIASDNEIPRKSGVLGEQILADLVEDPLVVLHEDVNQAILALEEPLSYISEAELLSMRKLAYVAEDGLAAAIEEIYFTSARPLSLRRLRTLRLSLAMVKRELGDSDGGEWRIIETVRDDYSVPFMPRLVQLLQDVSSDLDEHFVVSQRPPAPLKPTLVEHLFRTVEELLGIITQLSSQFLLTTVILRNLTLSVADIFACTDATGTVFYPDSAACASAEAARQLCIDIMLNMSGLHFRVEPNRKLGAEVVLRALLTHALESHERDPVYHLQQVFSLINHVLPVYTPDNQAYDEWLCSVLPAIQAETLEFFHLLDLEHKVPFMKRLVELDPDGLVGFGEWLFIEELRYATIAVRGLIDTGNRGPATQVTLGHHINLQLHFLRQILLFRTDKAFSSWCFDLLGPSSSAPDAAQAFSAFMLETLEARIVSSVLNELVQLLIEHSSPLASDMKNAVLLAGLRISQRDVDLVQWNDLATLLQSLPSPPPTREATIMRREIGQTLLALSKPGIPLSNESATVVVAIMEWLTAQEDKHFTQIPGLKADEMTTLFDKLASSLPSESEKLSGLRSSLSVDEDELFLTSDIKLVESIEMSIRELESLLKHEDTVERPSTPTRNNVPDVLGLVFSPPTAVLRSPEATGLTKTYTNNEFRDLRATPTARQNTSRLPSTHVDVGINGHST</sequence>
<evidence type="ECO:0000313" key="3">
    <source>
        <dbReference type="Proteomes" id="UP001437256"/>
    </source>
</evidence>
<organism evidence="2 3">
    <name type="scientific">Marasmius tenuissimus</name>
    <dbReference type="NCBI Taxonomy" id="585030"/>
    <lineage>
        <taxon>Eukaryota</taxon>
        <taxon>Fungi</taxon>
        <taxon>Dikarya</taxon>
        <taxon>Basidiomycota</taxon>
        <taxon>Agaricomycotina</taxon>
        <taxon>Agaricomycetes</taxon>
        <taxon>Agaricomycetidae</taxon>
        <taxon>Agaricales</taxon>
        <taxon>Marasmiineae</taxon>
        <taxon>Marasmiaceae</taxon>
        <taxon>Marasmius</taxon>
    </lineage>
</organism>
<name>A0ABR3A9M4_9AGAR</name>
<evidence type="ECO:0000313" key="2">
    <source>
        <dbReference type="EMBL" id="KAL0070087.1"/>
    </source>
</evidence>
<feature type="compositionally biased region" description="Polar residues" evidence="1">
    <location>
        <begin position="1050"/>
        <end position="1059"/>
    </location>
</feature>
<protein>
    <recommendedName>
        <fullName evidence="4">ARM repeat superfamily protein</fullName>
    </recommendedName>
</protein>
<evidence type="ECO:0008006" key="4">
    <source>
        <dbReference type="Google" id="ProtNLM"/>
    </source>
</evidence>
<dbReference type="Proteomes" id="UP001437256">
    <property type="component" value="Unassembled WGS sequence"/>
</dbReference>
<gene>
    <name evidence="2" type="ORF">AAF712_002574</name>
</gene>
<proteinExistence type="predicted"/>
<feature type="region of interest" description="Disordered" evidence="1">
    <location>
        <begin position="1046"/>
        <end position="1072"/>
    </location>
</feature>